<evidence type="ECO:0000256" key="1">
    <source>
        <dbReference type="SAM" id="SignalP"/>
    </source>
</evidence>
<protein>
    <submittedName>
        <fullName evidence="2">Uncharacterized protein</fullName>
    </submittedName>
</protein>
<dbReference type="EMBL" id="KE504257">
    <property type="protein sequence ID" value="EPS93771.1"/>
    <property type="molecule type" value="Genomic_DNA"/>
</dbReference>
<dbReference type="HOGENOM" id="CLU_2121107_0_0_1"/>
<evidence type="ECO:0000313" key="2">
    <source>
        <dbReference type="EMBL" id="EPS93771.1"/>
    </source>
</evidence>
<accession>S8DJP0</accession>
<proteinExistence type="predicted"/>
<dbReference type="AlphaFoldDB" id="S8DJP0"/>
<sequence length="114" mass="13113">MAVIKMISLSSLMLTGGIILDHTANNWFKWWEYIEKSLKMCLAWGYLTGRVPVPNVESDPVSAYNYSCNEEVIVVFLRMKALREEQQFMGSYDKPADLWGSLCARHQKELGVYT</sequence>
<reference evidence="2 3" key="1">
    <citation type="journal article" date="2012" name="Science">
        <title>The Paleozoic origin of enzymatic lignin decomposition reconstructed from 31 fungal genomes.</title>
        <authorList>
            <person name="Floudas D."/>
            <person name="Binder M."/>
            <person name="Riley R."/>
            <person name="Barry K."/>
            <person name="Blanchette R.A."/>
            <person name="Henrissat B."/>
            <person name="Martinez A.T."/>
            <person name="Otillar R."/>
            <person name="Spatafora J.W."/>
            <person name="Yadav J.S."/>
            <person name="Aerts A."/>
            <person name="Benoit I."/>
            <person name="Boyd A."/>
            <person name="Carlson A."/>
            <person name="Copeland A."/>
            <person name="Coutinho P.M."/>
            <person name="de Vries R.P."/>
            <person name="Ferreira P."/>
            <person name="Findley K."/>
            <person name="Foster B."/>
            <person name="Gaskell J."/>
            <person name="Glotzer D."/>
            <person name="Gorecki P."/>
            <person name="Heitman J."/>
            <person name="Hesse C."/>
            <person name="Hori C."/>
            <person name="Igarashi K."/>
            <person name="Jurgens J.A."/>
            <person name="Kallen N."/>
            <person name="Kersten P."/>
            <person name="Kohler A."/>
            <person name="Kuees U."/>
            <person name="Kumar T.K.A."/>
            <person name="Kuo A."/>
            <person name="LaButti K."/>
            <person name="Larrondo L.F."/>
            <person name="Lindquist E."/>
            <person name="Ling A."/>
            <person name="Lombard V."/>
            <person name="Lucas S."/>
            <person name="Lundell T."/>
            <person name="Martin R."/>
            <person name="McLaughlin D.J."/>
            <person name="Morgenstern I."/>
            <person name="Morin E."/>
            <person name="Murat C."/>
            <person name="Nagy L.G."/>
            <person name="Nolan M."/>
            <person name="Ohm R.A."/>
            <person name="Patyshakuliyeva A."/>
            <person name="Rokas A."/>
            <person name="Ruiz-Duenas F.J."/>
            <person name="Sabat G."/>
            <person name="Salamov A."/>
            <person name="Samejima M."/>
            <person name="Schmutz J."/>
            <person name="Slot J.C."/>
            <person name="St John F."/>
            <person name="Stenlid J."/>
            <person name="Sun H."/>
            <person name="Sun S."/>
            <person name="Syed K."/>
            <person name="Tsang A."/>
            <person name="Wiebenga A."/>
            <person name="Young D."/>
            <person name="Pisabarro A."/>
            <person name="Eastwood D.C."/>
            <person name="Martin F."/>
            <person name="Cullen D."/>
            <person name="Grigoriev I.V."/>
            <person name="Hibbett D.S."/>
        </authorList>
    </citation>
    <scope>NUCLEOTIDE SEQUENCE</scope>
    <source>
        <strain evidence="3">FP-58527</strain>
    </source>
</reference>
<organism evidence="2 3">
    <name type="scientific">Fomitopsis schrenkii</name>
    <name type="common">Brown rot fungus</name>
    <dbReference type="NCBI Taxonomy" id="2126942"/>
    <lineage>
        <taxon>Eukaryota</taxon>
        <taxon>Fungi</taxon>
        <taxon>Dikarya</taxon>
        <taxon>Basidiomycota</taxon>
        <taxon>Agaricomycotina</taxon>
        <taxon>Agaricomycetes</taxon>
        <taxon>Polyporales</taxon>
        <taxon>Fomitopsis</taxon>
    </lineage>
</organism>
<gene>
    <name evidence="2" type="ORF">FOMPIDRAFT_92640</name>
</gene>
<feature type="chain" id="PRO_5004549944" evidence="1">
    <location>
        <begin position="18"/>
        <end position="114"/>
    </location>
</feature>
<keyword evidence="1" id="KW-0732">Signal</keyword>
<dbReference type="STRING" id="743788.S8DJP0"/>
<keyword evidence="3" id="KW-1185">Reference proteome</keyword>
<dbReference type="InParanoid" id="S8DJP0"/>
<evidence type="ECO:0000313" key="3">
    <source>
        <dbReference type="Proteomes" id="UP000015241"/>
    </source>
</evidence>
<feature type="signal peptide" evidence="1">
    <location>
        <begin position="1"/>
        <end position="17"/>
    </location>
</feature>
<dbReference type="Proteomes" id="UP000015241">
    <property type="component" value="Unassembled WGS sequence"/>
</dbReference>
<name>S8DJP0_FOMSC</name>